<dbReference type="Gene3D" id="3.40.800.20">
    <property type="entry name" value="Histone deacetylase domain"/>
    <property type="match status" value="1"/>
</dbReference>
<evidence type="ECO:0000259" key="6">
    <source>
        <dbReference type="Pfam" id="PF00850"/>
    </source>
</evidence>
<keyword evidence="4" id="KW-0378">Hydrolase</keyword>
<evidence type="ECO:0000256" key="1">
    <source>
        <dbReference type="ARBA" id="ARBA00001947"/>
    </source>
</evidence>
<gene>
    <name evidence="7" type="ORF">SAMN04488518_104248</name>
</gene>
<keyword evidence="8" id="KW-1185">Reference proteome</keyword>
<evidence type="ECO:0000256" key="2">
    <source>
        <dbReference type="ARBA" id="ARBA00005947"/>
    </source>
</evidence>
<sequence>MKTIFSPDQLLHAPTKEISDGKLVPANEIPSRAEIVLAHLKKAQFGEVLTPNEFSLDPILKVHDADYVTFLQDFWKLWLAEGRTVEEVFPFVWPVHGLRHDIVPDHIDGKLGFYSFDAGSPMGQHTWVAARKSAETALTGAELILSGDNAAFALCRPPGHHAHRRLYGGYCFLNNAAIAAQYLRDQGVGKVAIFDVDYHHGNGTQAIFYDRADVQFLSIHADPKVEFPYYLGHANERGLKEGAGYNHNYPLPHGTAWAQWEEAMEDACRSIEKFAPDVIIISLGMDPYENDPISQFKLKTDDFAKIGARIAKLGKPTMFVMEGGYAVGDLGVNCTKALSGYLDTVKVGS</sequence>
<accession>A0A1I3YV01</accession>
<name>A0A1I3YV01_9HYPH</name>
<dbReference type="RefSeq" id="WP_093518889.1">
    <property type="nucleotide sequence ID" value="NZ_FOSK01000004.1"/>
</dbReference>
<dbReference type="InterPro" id="IPR023696">
    <property type="entry name" value="Ureohydrolase_dom_sf"/>
</dbReference>
<evidence type="ECO:0000256" key="4">
    <source>
        <dbReference type="ARBA" id="ARBA00022801"/>
    </source>
</evidence>
<dbReference type="SUPFAM" id="SSF52768">
    <property type="entry name" value="Arginase/deacetylase"/>
    <property type="match status" value="1"/>
</dbReference>
<comment type="cofactor">
    <cofactor evidence="1">
        <name>Zn(2+)</name>
        <dbReference type="ChEBI" id="CHEBI:29105"/>
    </cofactor>
</comment>
<keyword evidence="3" id="KW-0479">Metal-binding</keyword>
<evidence type="ECO:0000313" key="7">
    <source>
        <dbReference type="EMBL" id="SFK35643.1"/>
    </source>
</evidence>
<dbReference type="PANTHER" id="PTHR10625">
    <property type="entry name" value="HISTONE DEACETYLASE HDAC1-RELATED"/>
    <property type="match status" value="1"/>
</dbReference>
<comment type="similarity">
    <text evidence="2">Belongs to the histone deacetylase family.</text>
</comment>
<reference evidence="7 8" key="1">
    <citation type="submission" date="2016-10" db="EMBL/GenBank/DDBJ databases">
        <authorList>
            <person name="Varghese N."/>
            <person name="Submissions S."/>
        </authorList>
    </citation>
    <scope>NUCLEOTIDE SEQUENCE [LARGE SCALE GENOMIC DNA]</scope>
    <source>
        <strain evidence="7 8">DSM 16392</strain>
    </source>
</reference>
<evidence type="ECO:0000256" key="3">
    <source>
        <dbReference type="ARBA" id="ARBA00022723"/>
    </source>
</evidence>
<dbReference type="InterPro" id="IPR023801">
    <property type="entry name" value="His_deacetylse_dom"/>
</dbReference>
<feature type="domain" description="Histone deacetylase" evidence="6">
    <location>
        <begin position="28"/>
        <end position="337"/>
    </location>
</feature>
<dbReference type="CDD" id="cd10001">
    <property type="entry name" value="HDAC_classII_APAH"/>
    <property type="match status" value="1"/>
</dbReference>
<dbReference type="Proteomes" id="UP000199598">
    <property type="component" value="Unassembled WGS sequence"/>
</dbReference>
<evidence type="ECO:0000313" key="8">
    <source>
        <dbReference type="Proteomes" id="UP000199598"/>
    </source>
</evidence>
<dbReference type="PANTHER" id="PTHR10625:SF17">
    <property type="entry name" value="HISTONE DEACETYLASE 8"/>
    <property type="match status" value="1"/>
</dbReference>
<keyword evidence="5" id="KW-0862">Zinc</keyword>
<evidence type="ECO:0000256" key="5">
    <source>
        <dbReference type="ARBA" id="ARBA00022833"/>
    </source>
</evidence>
<comment type="caution">
    <text evidence="7">The sequence shown here is derived from an EMBL/GenBank/DDBJ whole genome shotgun (WGS) entry which is preliminary data.</text>
</comment>
<dbReference type="InterPro" id="IPR037138">
    <property type="entry name" value="His_deacetylse_dom_sf"/>
</dbReference>
<organism evidence="7 8">
    <name type="scientific">Pseudovibrio ascidiaceicola</name>
    <dbReference type="NCBI Taxonomy" id="285279"/>
    <lineage>
        <taxon>Bacteria</taxon>
        <taxon>Pseudomonadati</taxon>
        <taxon>Pseudomonadota</taxon>
        <taxon>Alphaproteobacteria</taxon>
        <taxon>Hyphomicrobiales</taxon>
        <taxon>Stappiaceae</taxon>
        <taxon>Pseudovibrio</taxon>
    </lineage>
</organism>
<dbReference type="PRINTS" id="PR01270">
    <property type="entry name" value="HDASUPER"/>
</dbReference>
<dbReference type="InterPro" id="IPR000286">
    <property type="entry name" value="HDACs"/>
</dbReference>
<dbReference type="Pfam" id="PF00850">
    <property type="entry name" value="Hist_deacetyl"/>
    <property type="match status" value="1"/>
</dbReference>
<protein>
    <submittedName>
        <fullName evidence="7">Acetoin utilization deacetylase AcuC</fullName>
    </submittedName>
</protein>
<proteinExistence type="inferred from homology"/>
<dbReference type="EMBL" id="FOSK01000004">
    <property type="protein sequence ID" value="SFK35643.1"/>
    <property type="molecule type" value="Genomic_DNA"/>
</dbReference>